<dbReference type="OrthoDB" id="2472672at2"/>
<comment type="caution">
    <text evidence="1">The sequence shown here is derived from an EMBL/GenBank/DDBJ whole genome shotgun (WGS) entry which is preliminary data.</text>
</comment>
<evidence type="ECO:0000313" key="2">
    <source>
        <dbReference type="Proteomes" id="UP000271031"/>
    </source>
</evidence>
<dbReference type="AlphaFoldDB" id="A0A3M8DU97"/>
<sequence>MKQAIYKIGYERVNKRELMDRLGLHDCLIMEHCPLQPNVADEDQALPPEEERHKVLVRFQEQPSEWITITGVYQIIHREPIPWLDSPMEYYLYGTELSPANIRREKAPQARIPSRTKLQITAIRNGIVYVSVPGHPSRRYEVILPYARFARDTPTELEMKLQVYAFPPRTDILVDWLLREGRKSGFVTQPTGERVQRSAFQVWDELRKGYSLSASAAILAIKQALLILDRAGVTSDFPYPVHELSDLSQATDEERDAFYSYHAVKSALAAVSALLTTDPSEPLQDLLLMDVMLEQQIKRKRES</sequence>
<reference evidence="1 2" key="1">
    <citation type="submission" date="2018-10" db="EMBL/GenBank/DDBJ databases">
        <title>Phylogenomics of Brevibacillus.</title>
        <authorList>
            <person name="Dunlap C."/>
        </authorList>
    </citation>
    <scope>NUCLEOTIDE SEQUENCE [LARGE SCALE GENOMIC DNA]</scope>
    <source>
        <strain evidence="1 2">JCM 15716</strain>
    </source>
</reference>
<name>A0A3M8DU97_9BACL</name>
<evidence type="ECO:0000313" key="1">
    <source>
        <dbReference type="EMBL" id="RNB91662.1"/>
    </source>
</evidence>
<protein>
    <submittedName>
        <fullName evidence="1">Uncharacterized protein</fullName>
    </submittedName>
</protein>
<dbReference type="RefSeq" id="WP_122916325.1">
    <property type="nucleotide sequence ID" value="NZ_RHHQ01000004.1"/>
</dbReference>
<accession>A0A3M8DU97</accession>
<gene>
    <name evidence="1" type="ORF">EDM56_02595</name>
</gene>
<organism evidence="1 2">
    <name type="scientific">Brevibacillus fluminis</name>
    <dbReference type="NCBI Taxonomy" id="511487"/>
    <lineage>
        <taxon>Bacteria</taxon>
        <taxon>Bacillati</taxon>
        <taxon>Bacillota</taxon>
        <taxon>Bacilli</taxon>
        <taxon>Bacillales</taxon>
        <taxon>Paenibacillaceae</taxon>
        <taxon>Brevibacillus</taxon>
    </lineage>
</organism>
<dbReference type="EMBL" id="RHHQ01000004">
    <property type="protein sequence ID" value="RNB91662.1"/>
    <property type="molecule type" value="Genomic_DNA"/>
</dbReference>
<dbReference type="Proteomes" id="UP000271031">
    <property type="component" value="Unassembled WGS sequence"/>
</dbReference>
<keyword evidence="2" id="KW-1185">Reference proteome</keyword>
<proteinExistence type="predicted"/>